<dbReference type="EMBL" id="WKMX01000016">
    <property type="protein sequence ID" value="MRZ07848.1"/>
    <property type="molecule type" value="Genomic_DNA"/>
</dbReference>
<dbReference type="EMBL" id="WKMW01000016">
    <property type="protein sequence ID" value="MRY85735.1"/>
    <property type="molecule type" value="Genomic_DNA"/>
</dbReference>
<evidence type="ECO:0000313" key="7">
    <source>
        <dbReference type="Proteomes" id="UP000095332"/>
    </source>
</evidence>
<evidence type="ECO:0000313" key="6">
    <source>
        <dbReference type="EMBL" id="RHD71979.1"/>
    </source>
</evidence>
<evidence type="ECO:0000313" key="4">
    <source>
        <dbReference type="EMBL" id="MRY85735.1"/>
    </source>
</evidence>
<dbReference type="EMBL" id="CZBM01000030">
    <property type="protein sequence ID" value="CUQ56495.1"/>
    <property type="molecule type" value="Genomic_DNA"/>
</dbReference>
<proteinExistence type="predicted"/>
<evidence type="ECO:0000256" key="1">
    <source>
        <dbReference type="SAM" id="MobiDB-lite"/>
    </source>
</evidence>
<name>A0A174XIP3_PARDI</name>
<evidence type="ECO:0000313" key="8">
    <source>
        <dbReference type="Proteomes" id="UP000284660"/>
    </source>
</evidence>
<reference evidence="3" key="4">
    <citation type="submission" date="2023-01" db="EMBL/GenBank/DDBJ databases">
        <title>Human gut microbiome strain richness.</title>
        <authorList>
            <person name="Chen-Liaw A."/>
        </authorList>
    </citation>
    <scope>NUCLEOTIDE SEQUENCE</scope>
    <source>
        <strain evidence="3">D35st1_E5_D35t1_190705</strain>
    </source>
</reference>
<dbReference type="Proteomes" id="UP000471216">
    <property type="component" value="Unassembled WGS sequence"/>
</dbReference>
<dbReference type="Proteomes" id="UP000095332">
    <property type="component" value="Unassembled WGS sequence"/>
</dbReference>
<accession>A0A174XIP3</accession>
<protein>
    <submittedName>
        <fullName evidence="2">Uncharacterized protein</fullName>
    </submittedName>
</protein>
<dbReference type="EMBL" id="QSJN01000013">
    <property type="protein sequence ID" value="RHD71979.1"/>
    <property type="molecule type" value="Genomic_DNA"/>
</dbReference>
<evidence type="ECO:0000313" key="9">
    <source>
        <dbReference type="Proteomes" id="UP000450599"/>
    </source>
</evidence>
<dbReference type="RefSeq" id="WP_057329608.1">
    <property type="nucleotide sequence ID" value="NZ_CZBM01000030.1"/>
</dbReference>
<reference evidence="2 7" key="1">
    <citation type="submission" date="2015-09" db="EMBL/GenBank/DDBJ databases">
        <authorList>
            <consortium name="Pathogen Informatics"/>
        </authorList>
    </citation>
    <scope>NUCLEOTIDE SEQUENCE [LARGE SCALE GENOMIC DNA]</scope>
    <source>
        <strain evidence="2 7">2789STDY5834948</strain>
    </source>
</reference>
<reference evidence="6 8" key="2">
    <citation type="submission" date="2018-08" db="EMBL/GenBank/DDBJ databases">
        <title>A genome reference for cultivated species of the human gut microbiota.</title>
        <authorList>
            <person name="Zou Y."/>
            <person name="Xue W."/>
            <person name="Luo G."/>
        </authorList>
    </citation>
    <scope>NUCLEOTIDE SEQUENCE [LARGE SCALE GENOMIC DNA]</scope>
    <source>
        <strain evidence="6 8">AM30-4</strain>
    </source>
</reference>
<dbReference type="Proteomes" id="UP001211522">
    <property type="component" value="Unassembled WGS sequence"/>
</dbReference>
<feature type="region of interest" description="Disordered" evidence="1">
    <location>
        <begin position="309"/>
        <end position="331"/>
    </location>
</feature>
<dbReference type="Proteomes" id="UP000284660">
    <property type="component" value="Unassembled WGS sequence"/>
</dbReference>
<dbReference type="EMBL" id="JAQMPX010000004">
    <property type="protein sequence ID" value="MDB9137105.1"/>
    <property type="molecule type" value="Genomic_DNA"/>
</dbReference>
<reference evidence="9 10" key="3">
    <citation type="journal article" date="2019" name="Nat. Med.">
        <title>A library of human gut bacterial isolates paired with longitudinal multiomics data enables mechanistic microbiome research.</title>
        <authorList>
            <person name="Poyet M."/>
            <person name="Groussin M."/>
            <person name="Gibbons S.M."/>
            <person name="Avila-Pacheco J."/>
            <person name="Jiang X."/>
            <person name="Kearney S.M."/>
            <person name="Perrotta A.R."/>
            <person name="Berdy B."/>
            <person name="Zhao S."/>
            <person name="Lieberman T.D."/>
            <person name="Swanson P.K."/>
            <person name="Smith M."/>
            <person name="Roesemann S."/>
            <person name="Alexander J.E."/>
            <person name="Rich S.A."/>
            <person name="Livny J."/>
            <person name="Vlamakis H."/>
            <person name="Clish C."/>
            <person name="Bullock K."/>
            <person name="Deik A."/>
            <person name="Scott J."/>
            <person name="Pierce K.A."/>
            <person name="Xavier R.J."/>
            <person name="Alm E.J."/>
        </authorList>
    </citation>
    <scope>NUCLEOTIDE SEQUENCE [LARGE SCALE GENOMIC DNA]</scope>
    <source>
        <strain evidence="5 10">BIOML-A10</strain>
        <strain evidence="4 9">BIOML-A11</strain>
    </source>
</reference>
<dbReference type="Proteomes" id="UP000450599">
    <property type="component" value="Unassembled WGS sequence"/>
</dbReference>
<dbReference type="PROSITE" id="PS51257">
    <property type="entry name" value="PROKAR_LIPOPROTEIN"/>
    <property type="match status" value="1"/>
</dbReference>
<evidence type="ECO:0000313" key="5">
    <source>
        <dbReference type="EMBL" id="MRZ07848.1"/>
    </source>
</evidence>
<evidence type="ECO:0000313" key="2">
    <source>
        <dbReference type="EMBL" id="CUQ56495.1"/>
    </source>
</evidence>
<gene>
    <name evidence="6" type="ORF">DW782_17555</name>
    <name evidence="2" type="ORF">ERS852560_04298</name>
    <name evidence="5" type="ORF">GKD54_16875</name>
    <name evidence="4" type="ORF">GKD58_15975</name>
    <name evidence="3" type="ORF">PN612_01110</name>
</gene>
<evidence type="ECO:0000313" key="3">
    <source>
        <dbReference type="EMBL" id="MDB9137105.1"/>
    </source>
</evidence>
<organism evidence="2 7">
    <name type="scientific">Parabacteroides distasonis</name>
    <dbReference type="NCBI Taxonomy" id="823"/>
    <lineage>
        <taxon>Bacteria</taxon>
        <taxon>Pseudomonadati</taxon>
        <taxon>Bacteroidota</taxon>
        <taxon>Bacteroidia</taxon>
        <taxon>Bacteroidales</taxon>
        <taxon>Tannerellaceae</taxon>
        <taxon>Parabacteroides</taxon>
    </lineage>
</organism>
<sequence>MKKIIKIMFSLSVLLLMSCVEEIDYSLPRNEVSRNITTVSSDTITNHELLEEFSKALAYSLDSSIELRRIIKNEALKMFDYDYDVLYLSINSYRLTSGKTVDELMSLYMDITRLEKIKQLFSTLTIFVPELPDNSFSAELWNVESEVPYTALRVKNSNDVMGYGVNKEFLIPSNEIPKYPIVVVKLNERVVSVNKAQRNLSPMSIINPDIVFFSDVFDNTENASSVIQNRNFSSGDTRDRTGSIPENMKKVYEAYDVFAATNEWPRDYIYYGLTPQQPKGPFNRDFKESLVYFKLLGDPRTVMNKICDQSEDPRIDGNTHQETGGGRPGGSTILTPWTDGSLEFIVKVYVANQAGIGNEYINNFIVKPSALFKITPKDPLSSKFEVKSIELTDGIALDLPLFEWNIENYGAIIKIAIEELDISETIQSVESSTATFATNFGFDPSFGEKVKIGLKFGATATTSKTVSYTVTKSLASDELGQVIVNFEDKILKSKKNLSTGRDWKPDYTDKYRTGWYQLALSPLKYN</sequence>
<evidence type="ECO:0000313" key="10">
    <source>
        <dbReference type="Proteomes" id="UP000471216"/>
    </source>
</evidence>
<dbReference type="AlphaFoldDB" id="A0A174XIP3"/>